<organism evidence="1 2">
    <name type="scientific">Caballeronia insecticola</name>
    <dbReference type="NCBI Taxonomy" id="758793"/>
    <lineage>
        <taxon>Bacteria</taxon>
        <taxon>Pseudomonadati</taxon>
        <taxon>Pseudomonadota</taxon>
        <taxon>Betaproteobacteria</taxon>
        <taxon>Burkholderiales</taxon>
        <taxon>Burkholderiaceae</taxon>
        <taxon>Caballeronia</taxon>
    </lineage>
</organism>
<dbReference type="PATRIC" id="fig|758793.3.peg.1828"/>
<dbReference type="STRING" id="758793.BRPE64_ACDS18250"/>
<protein>
    <submittedName>
        <fullName evidence="1">Uncharacterized protein</fullName>
    </submittedName>
</protein>
<gene>
    <name evidence="1" type="ORF">BRPE64_ACDS18250</name>
</gene>
<name>R4WHJ6_9BURK</name>
<keyword evidence="2" id="KW-1185">Reference proteome</keyword>
<dbReference type="HOGENOM" id="CLU_3005283_0_0_4"/>
<accession>R4WHJ6</accession>
<dbReference type="KEGG" id="buo:BRPE64_ACDS18250"/>
<dbReference type="EMBL" id="AP013058">
    <property type="protein sequence ID" value="BAN23579.1"/>
    <property type="molecule type" value="Genomic_DNA"/>
</dbReference>
<reference evidence="1 2" key="2">
    <citation type="journal article" date="2018" name="Int. J. Syst. Evol. Microbiol.">
        <title>Burkholderia insecticola sp. nov., a gut symbiotic bacterium of the bean bug Riptortus pedestris.</title>
        <authorList>
            <person name="Takeshita K."/>
            <person name="Tamaki H."/>
            <person name="Ohbayashi T."/>
            <person name="Meng X.-Y."/>
            <person name="Sone T."/>
            <person name="Mitani Y."/>
            <person name="Peeters C."/>
            <person name="Kikuchi Y."/>
            <person name="Vandamme P."/>
        </authorList>
    </citation>
    <scope>NUCLEOTIDE SEQUENCE [LARGE SCALE GENOMIC DNA]</scope>
    <source>
        <strain evidence="1">RPE64</strain>
    </source>
</reference>
<sequence length="56" mass="6110">MCDPGRGAVFAARATHAHAWLCPYMANFRKFHARTRPPVPDTVGVAVFAVHPRGPP</sequence>
<dbReference type="AlphaFoldDB" id="R4WHJ6"/>
<evidence type="ECO:0000313" key="1">
    <source>
        <dbReference type="EMBL" id="BAN23579.1"/>
    </source>
</evidence>
<evidence type="ECO:0000313" key="2">
    <source>
        <dbReference type="Proteomes" id="UP000013966"/>
    </source>
</evidence>
<reference evidence="1 2" key="1">
    <citation type="journal article" date="2013" name="Genome Announc.">
        <title>Complete Genome Sequence of Burkholderia sp. Strain RPE64, Bacterial Symbiont of the Bean Bug Riptortus pedestris.</title>
        <authorList>
            <person name="Shibata T.F."/>
            <person name="Maeda T."/>
            <person name="Nikoh N."/>
            <person name="Yamaguchi K."/>
            <person name="Oshima K."/>
            <person name="Hattori M."/>
            <person name="Nishiyama T."/>
            <person name="Hasebe M."/>
            <person name="Fukatsu T."/>
            <person name="Kikuchi Y."/>
            <person name="Shigenobu S."/>
        </authorList>
    </citation>
    <scope>NUCLEOTIDE SEQUENCE [LARGE SCALE GENOMIC DNA]</scope>
</reference>
<proteinExistence type="predicted"/>
<dbReference type="Proteomes" id="UP000013966">
    <property type="component" value="Chromosome 1"/>
</dbReference>